<sequence>RDVTSGNTTRQFLESTLSNLVSQLGTRPAQPTEAPPVASNGLLFTWGGRLSKLPMGFEFPAVDAAMAWRLWWLGNDRSGHPPYRFIVPLDLESTKQRKVLSDWKFMMGKFTGVCQDAGMSMPIHPTEDDVSRLFVPIAVYIRTVCDAAPRKRTRRVTQLRLVSLIRTLRNASVAQQ</sequence>
<dbReference type="OrthoDB" id="106306at2759"/>
<dbReference type="GeneID" id="20821305"/>
<protein>
    <submittedName>
        <fullName evidence="1">Uncharacterized protein</fullName>
    </submittedName>
</protein>
<name>W4F8F6_APHAT</name>
<accession>W4F8F6</accession>
<dbReference type="RefSeq" id="XP_009846756.1">
    <property type="nucleotide sequence ID" value="XM_009848454.1"/>
</dbReference>
<proteinExistence type="predicted"/>
<reference evidence="1" key="1">
    <citation type="submission" date="2013-12" db="EMBL/GenBank/DDBJ databases">
        <title>The Genome Sequence of Aphanomyces astaci APO3.</title>
        <authorList>
            <consortium name="The Broad Institute Genomics Platform"/>
            <person name="Russ C."/>
            <person name="Tyler B."/>
            <person name="van West P."/>
            <person name="Dieguez-Uribeondo J."/>
            <person name="Young S.K."/>
            <person name="Zeng Q."/>
            <person name="Gargeya S."/>
            <person name="Fitzgerald M."/>
            <person name="Abouelleil A."/>
            <person name="Alvarado L."/>
            <person name="Chapman S.B."/>
            <person name="Gainer-Dewar J."/>
            <person name="Goldberg J."/>
            <person name="Griggs A."/>
            <person name="Gujja S."/>
            <person name="Hansen M."/>
            <person name="Howarth C."/>
            <person name="Imamovic A."/>
            <person name="Ireland A."/>
            <person name="Larimer J."/>
            <person name="McCowan C."/>
            <person name="Murphy C."/>
            <person name="Pearson M."/>
            <person name="Poon T.W."/>
            <person name="Priest M."/>
            <person name="Roberts A."/>
            <person name="Saif S."/>
            <person name="Shea T."/>
            <person name="Sykes S."/>
            <person name="Wortman J."/>
            <person name="Nusbaum C."/>
            <person name="Birren B."/>
        </authorList>
    </citation>
    <scope>NUCLEOTIDE SEQUENCE [LARGE SCALE GENOMIC DNA]</scope>
    <source>
        <strain evidence="1">APO3</strain>
    </source>
</reference>
<dbReference type="AlphaFoldDB" id="W4F8F6"/>
<dbReference type="VEuPathDB" id="FungiDB:H257_19309"/>
<evidence type="ECO:0000313" key="1">
    <source>
        <dbReference type="EMBL" id="ETV63760.1"/>
    </source>
</evidence>
<feature type="non-terminal residue" evidence="1">
    <location>
        <position position="1"/>
    </location>
</feature>
<gene>
    <name evidence="1" type="ORF">H257_19309</name>
</gene>
<organism evidence="1">
    <name type="scientific">Aphanomyces astaci</name>
    <name type="common">Crayfish plague agent</name>
    <dbReference type="NCBI Taxonomy" id="112090"/>
    <lineage>
        <taxon>Eukaryota</taxon>
        <taxon>Sar</taxon>
        <taxon>Stramenopiles</taxon>
        <taxon>Oomycota</taxon>
        <taxon>Saprolegniomycetes</taxon>
        <taxon>Saprolegniales</taxon>
        <taxon>Verrucalvaceae</taxon>
        <taxon>Aphanomyces</taxon>
    </lineage>
</organism>
<dbReference type="EMBL" id="KI913583">
    <property type="protein sequence ID" value="ETV63760.1"/>
    <property type="molecule type" value="Genomic_DNA"/>
</dbReference>